<dbReference type="EMBL" id="QCYY01004146">
    <property type="protein sequence ID" value="ROT61458.1"/>
    <property type="molecule type" value="Genomic_DNA"/>
</dbReference>
<feature type="compositionally biased region" description="Basic and acidic residues" evidence="11">
    <location>
        <begin position="356"/>
        <end position="372"/>
    </location>
</feature>
<dbReference type="PROSITE" id="PS00028">
    <property type="entry name" value="ZINC_FINGER_C2H2_1"/>
    <property type="match status" value="5"/>
</dbReference>
<feature type="compositionally biased region" description="Basic and acidic residues" evidence="11">
    <location>
        <begin position="598"/>
        <end position="609"/>
    </location>
</feature>
<feature type="domain" description="C2H2-type" evidence="12">
    <location>
        <begin position="215"/>
        <end position="242"/>
    </location>
</feature>
<evidence type="ECO:0000256" key="9">
    <source>
        <dbReference type="ARBA" id="ARBA00038339"/>
    </source>
</evidence>
<feature type="domain" description="C2H2-type" evidence="12">
    <location>
        <begin position="243"/>
        <end position="270"/>
    </location>
</feature>
<reference evidence="13 14" key="2">
    <citation type="submission" date="2019-01" db="EMBL/GenBank/DDBJ databases">
        <title>The decoding of complex shrimp genome reveals the adaptation for benthos swimmer, frequently molting mechanism and breeding impact on genome.</title>
        <authorList>
            <person name="Sun Y."/>
            <person name="Gao Y."/>
            <person name="Yu Y."/>
        </authorList>
    </citation>
    <scope>NUCLEOTIDE SEQUENCE [LARGE SCALE GENOMIC DNA]</scope>
    <source>
        <tissue evidence="13">Muscle</tissue>
    </source>
</reference>
<dbReference type="InterPro" id="IPR050717">
    <property type="entry name" value="C2H2-ZF_Transcription_Reg"/>
</dbReference>
<keyword evidence="5" id="KW-0862">Zinc</keyword>
<dbReference type="GO" id="GO:0008270">
    <property type="term" value="F:zinc ion binding"/>
    <property type="evidence" value="ECO:0007669"/>
    <property type="project" value="UniProtKB-KW"/>
</dbReference>
<proteinExistence type="inferred from homology"/>
<feature type="region of interest" description="Disordered" evidence="11">
    <location>
        <begin position="33"/>
        <end position="52"/>
    </location>
</feature>
<dbReference type="InterPro" id="IPR013087">
    <property type="entry name" value="Znf_C2H2_type"/>
</dbReference>
<evidence type="ECO:0000256" key="6">
    <source>
        <dbReference type="ARBA" id="ARBA00023015"/>
    </source>
</evidence>
<comment type="subcellular location">
    <subcellularLocation>
        <location evidence="1">Nucleus</location>
    </subcellularLocation>
</comment>
<feature type="compositionally biased region" description="Low complexity" evidence="11">
    <location>
        <begin position="153"/>
        <end position="172"/>
    </location>
</feature>
<evidence type="ECO:0000256" key="5">
    <source>
        <dbReference type="ARBA" id="ARBA00022833"/>
    </source>
</evidence>
<evidence type="ECO:0000259" key="12">
    <source>
        <dbReference type="PROSITE" id="PS50157"/>
    </source>
</evidence>
<dbReference type="FunFam" id="3.30.160.60:FF:000254">
    <property type="entry name" value="Odd-skipped related transciption factor 1"/>
    <property type="match status" value="1"/>
</dbReference>
<feature type="region of interest" description="Disordered" evidence="11">
    <location>
        <begin position="402"/>
        <end position="462"/>
    </location>
</feature>
<evidence type="ECO:0000256" key="2">
    <source>
        <dbReference type="ARBA" id="ARBA00022723"/>
    </source>
</evidence>
<dbReference type="PROSITE" id="PS50157">
    <property type="entry name" value="ZINC_FINGER_C2H2_2"/>
    <property type="match status" value="5"/>
</dbReference>
<feature type="domain" description="C2H2-type" evidence="12">
    <location>
        <begin position="327"/>
        <end position="350"/>
    </location>
</feature>
<dbReference type="Pfam" id="PF13912">
    <property type="entry name" value="zf-C2H2_6"/>
    <property type="match status" value="1"/>
</dbReference>
<dbReference type="FunFam" id="3.30.160.60:FF:000090">
    <property type="entry name" value="Odd-skipped-related transciption factor 2"/>
    <property type="match status" value="1"/>
</dbReference>
<keyword evidence="8" id="KW-0539">Nucleus</keyword>
<sequence length="625" mass="66619">MSGGSGSVPGVPPSPSVFSSFVGAGVTPPMYPGSHHAAHAAHTPPGTHYNQHHRLHPQLSVLHQVLFILLTLITLNLAFERFANQLCNITLWLLVEITGEQARERMGVSAGMLKSELGGGAVGVPPRGVPRGAASARRVQPGPRRRPRRGPRRPAAAGRAGAPAGGPAAARAAALGHSMPPLGCPAWHGNPLLPGIFDRRLLRVSGRAARPKKQFICKYCSRHFTKSYNLLIHERTHTDERPFPCDVCGKAFRRQDHLRDHKYIHSKEKPFKCGECGKGFCQSRTLAVHKILHMEESPHKCPTCGRSFNQRSNLKTHLLTHTDLKPYKCATCSAVFRRNCDLRRHMLTHSIGGHLPADKEADEAKGAAHDDLAASGSDMHGADLHPAHAPLAHASLAHAALAAPPAHATHAHTAHVATHDPGAHGPHAAHGSNSSRDSGMSGPHGAPPPRPSSRPHAHVTSLYSHGHGFYPVVGGGGAGPPASHFRAAPHDLKRPIEQVLGGAGPSGAPPAVMGRDGQRRAVSVKSAHGAARTTPSPPSLTPSSPPSPSPPSSSLQFFQKLCLLPPPFPSPLPPTPRASPVLQTREANLGNDAPRTTKIQDPRRHAPDHARLATRRPWSFKIINK</sequence>
<dbReference type="PANTHER" id="PTHR14196">
    <property type="entry name" value="ODD-SKIPPED - RELATED"/>
    <property type="match status" value="1"/>
</dbReference>
<comment type="similarity">
    <text evidence="9">Belongs to the Odd C2H2-type zinc-finger protein family.</text>
</comment>
<feature type="region of interest" description="Disordered" evidence="11">
    <location>
        <begin position="585"/>
        <end position="609"/>
    </location>
</feature>
<feature type="region of interest" description="Disordered" evidence="11">
    <location>
        <begin position="497"/>
        <end position="555"/>
    </location>
</feature>
<comment type="caution">
    <text evidence="13">The sequence shown here is derived from an EMBL/GenBank/DDBJ whole genome shotgun (WGS) entry which is preliminary data.</text>
</comment>
<feature type="domain" description="C2H2-type" evidence="12">
    <location>
        <begin position="299"/>
        <end position="326"/>
    </location>
</feature>
<reference evidence="13 14" key="1">
    <citation type="submission" date="2018-04" db="EMBL/GenBank/DDBJ databases">
        <authorList>
            <person name="Zhang X."/>
            <person name="Yuan J."/>
            <person name="Li F."/>
            <person name="Xiang J."/>
        </authorList>
    </citation>
    <scope>NUCLEOTIDE SEQUENCE [LARGE SCALE GENOMIC DNA]</scope>
    <source>
        <tissue evidence="13">Muscle</tissue>
    </source>
</reference>
<keyword evidence="2" id="KW-0479">Metal-binding</keyword>
<dbReference type="AlphaFoldDB" id="A0A3R7LWX8"/>
<keyword evidence="3" id="KW-0677">Repeat</keyword>
<feature type="compositionally biased region" description="Pro residues" evidence="11">
    <location>
        <begin position="535"/>
        <end position="551"/>
    </location>
</feature>
<dbReference type="Proteomes" id="UP000283509">
    <property type="component" value="Unassembled WGS sequence"/>
</dbReference>
<evidence type="ECO:0000256" key="3">
    <source>
        <dbReference type="ARBA" id="ARBA00022737"/>
    </source>
</evidence>
<dbReference type="FunFam" id="3.30.160.60:FF:000311">
    <property type="entry name" value="protein odd-skipped-related 2 isoform X1"/>
    <property type="match status" value="1"/>
</dbReference>
<dbReference type="Pfam" id="PF00096">
    <property type="entry name" value="zf-C2H2"/>
    <property type="match status" value="4"/>
</dbReference>
<dbReference type="FunFam" id="3.30.160.60:FF:000318">
    <property type="entry name" value="Odd-skipped-related transciption factor 2"/>
    <property type="match status" value="1"/>
</dbReference>
<feature type="domain" description="C2H2-type" evidence="12">
    <location>
        <begin position="271"/>
        <end position="298"/>
    </location>
</feature>
<dbReference type="SMART" id="SM00355">
    <property type="entry name" value="ZnF_C2H2"/>
    <property type="match status" value="5"/>
</dbReference>
<evidence type="ECO:0000256" key="11">
    <source>
        <dbReference type="SAM" id="MobiDB-lite"/>
    </source>
</evidence>
<evidence type="ECO:0000256" key="7">
    <source>
        <dbReference type="ARBA" id="ARBA00023163"/>
    </source>
</evidence>
<keyword evidence="4 10" id="KW-0863">Zinc-finger</keyword>
<keyword evidence="14" id="KW-1185">Reference proteome</keyword>
<evidence type="ECO:0000256" key="4">
    <source>
        <dbReference type="ARBA" id="ARBA00022771"/>
    </source>
</evidence>
<keyword evidence="6" id="KW-0805">Transcription regulation</keyword>
<feature type="compositionally biased region" description="Low complexity" evidence="11">
    <location>
        <begin position="123"/>
        <end position="134"/>
    </location>
</feature>
<feature type="region of interest" description="Disordered" evidence="11">
    <location>
        <begin position="120"/>
        <end position="172"/>
    </location>
</feature>
<accession>A0A3R7LWX8</accession>
<evidence type="ECO:0000313" key="14">
    <source>
        <dbReference type="Proteomes" id="UP000283509"/>
    </source>
</evidence>
<dbReference type="SUPFAM" id="SSF57667">
    <property type="entry name" value="beta-beta-alpha zinc fingers"/>
    <property type="match status" value="3"/>
</dbReference>
<evidence type="ECO:0000313" key="13">
    <source>
        <dbReference type="EMBL" id="ROT61458.1"/>
    </source>
</evidence>
<evidence type="ECO:0000256" key="10">
    <source>
        <dbReference type="PROSITE-ProRule" id="PRU00042"/>
    </source>
</evidence>
<dbReference type="OrthoDB" id="9451254at2759"/>
<organism evidence="13 14">
    <name type="scientific">Penaeus vannamei</name>
    <name type="common">Whiteleg shrimp</name>
    <name type="synonym">Litopenaeus vannamei</name>
    <dbReference type="NCBI Taxonomy" id="6689"/>
    <lineage>
        <taxon>Eukaryota</taxon>
        <taxon>Metazoa</taxon>
        <taxon>Ecdysozoa</taxon>
        <taxon>Arthropoda</taxon>
        <taxon>Crustacea</taxon>
        <taxon>Multicrustacea</taxon>
        <taxon>Malacostraca</taxon>
        <taxon>Eumalacostraca</taxon>
        <taxon>Eucarida</taxon>
        <taxon>Decapoda</taxon>
        <taxon>Dendrobranchiata</taxon>
        <taxon>Penaeoidea</taxon>
        <taxon>Penaeidae</taxon>
        <taxon>Penaeus</taxon>
    </lineage>
</organism>
<feature type="compositionally biased region" description="Basic residues" evidence="11">
    <location>
        <begin position="143"/>
        <end position="152"/>
    </location>
</feature>
<protein>
    <recommendedName>
        <fullName evidence="12">C2H2-type domain-containing protein</fullName>
    </recommendedName>
</protein>
<name>A0A3R7LWX8_PENVA</name>
<dbReference type="FunFam" id="3.30.160.60:FF:000100">
    <property type="entry name" value="Zinc finger 45-like"/>
    <property type="match status" value="1"/>
</dbReference>
<dbReference type="InterPro" id="IPR036236">
    <property type="entry name" value="Znf_C2H2_sf"/>
</dbReference>
<evidence type="ECO:0000256" key="8">
    <source>
        <dbReference type="ARBA" id="ARBA00023242"/>
    </source>
</evidence>
<dbReference type="PANTHER" id="PTHR14196:SF0">
    <property type="entry name" value="PROTEIN BOWEL"/>
    <property type="match status" value="1"/>
</dbReference>
<dbReference type="GO" id="GO:0005634">
    <property type="term" value="C:nucleus"/>
    <property type="evidence" value="ECO:0007669"/>
    <property type="project" value="UniProtKB-SubCell"/>
</dbReference>
<dbReference type="GO" id="GO:0000981">
    <property type="term" value="F:DNA-binding transcription factor activity, RNA polymerase II-specific"/>
    <property type="evidence" value="ECO:0007669"/>
    <property type="project" value="TreeGrafter"/>
</dbReference>
<dbReference type="Gene3D" id="3.30.160.60">
    <property type="entry name" value="Classic Zinc Finger"/>
    <property type="match status" value="5"/>
</dbReference>
<gene>
    <name evidence="13" type="ORF">C7M84_020747</name>
</gene>
<dbReference type="GO" id="GO:0000977">
    <property type="term" value="F:RNA polymerase II transcription regulatory region sequence-specific DNA binding"/>
    <property type="evidence" value="ECO:0007669"/>
    <property type="project" value="TreeGrafter"/>
</dbReference>
<keyword evidence="7" id="KW-0804">Transcription</keyword>
<evidence type="ECO:0000256" key="1">
    <source>
        <dbReference type="ARBA" id="ARBA00004123"/>
    </source>
</evidence>
<feature type="region of interest" description="Disordered" evidence="11">
    <location>
        <begin position="353"/>
        <end position="385"/>
    </location>
</feature>